<proteinExistence type="predicted"/>
<dbReference type="AlphaFoldDB" id="F6ISI8"/>
<evidence type="ECO:0000313" key="1">
    <source>
        <dbReference type="EMBL" id="CCB81500.1"/>
    </source>
</evidence>
<gene>
    <name evidence="1" type="ORF">LPE_00509</name>
</gene>
<name>F6ISI8_LACPE</name>
<reference evidence="1" key="1">
    <citation type="journal article" date="2011" name="J. Bacteriol.">
        <title>Annotated genome sequence of Lactobacillus pentosus MP-10, which has probiotic potential, from naturally fermented Alorena green table olives.</title>
        <authorList>
            <person name="Abriouel H."/>
            <person name="Benomar N."/>
            <person name="Perez Pulido R."/>
            <person name="Canamero M.M."/>
            <person name="Galvez A."/>
        </authorList>
    </citation>
    <scope>NUCLEOTIDE SEQUENCE</scope>
    <source>
        <strain evidence="1">MP-10</strain>
    </source>
</reference>
<dbReference type="EMBL" id="FR871762">
    <property type="protein sequence ID" value="CCB81500.1"/>
    <property type="molecule type" value="Genomic_DNA"/>
</dbReference>
<protein>
    <submittedName>
        <fullName evidence="1">Uncharacterized protein</fullName>
    </submittedName>
</protein>
<sequence length="151" mass="17069">MTKATPRKTIRALINAIIRFNLITSKNFLSSGSPEANKKGQTSKLWFALYGTEACCVKTHADFFEYQSEPAQIQTVCQIVSVLTALQSERQLCHELFKLVIDFDMLGSLLSLLNEFSIGKVEKSVKDKFRKILKNGVKTIFDYHQQTLFGA</sequence>
<accession>F6ISI8</accession>
<organism evidence="1">
    <name type="scientific">Lactiplantibacillus pentosus MP-10</name>
    <dbReference type="NCBI Taxonomy" id="1028490"/>
    <lineage>
        <taxon>Bacteria</taxon>
        <taxon>Bacillati</taxon>
        <taxon>Bacillota</taxon>
        <taxon>Bacilli</taxon>
        <taxon>Lactobacillales</taxon>
        <taxon>Lactobacillaceae</taxon>
        <taxon>Lactiplantibacillus</taxon>
    </lineage>
</organism>